<organism evidence="1 2">
    <name type="scientific">Octopus vulgaris</name>
    <name type="common">Common octopus</name>
    <dbReference type="NCBI Taxonomy" id="6645"/>
    <lineage>
        <taxon>Eukaryota</taxon>
        <taxon>Metazoa</taxon>
        <taxon>Spiralia</taxon>
        <taxon>Lophotrochozoa</taxon>
        <taxon>Mollusca</taxon>
        <taxon>Cephalopoda</taxon>
        <taxon>Coleoidea</taxon>
        <taxon>Octopodiformes</taxon>
        <taxon>Octopoda</taxon>
        <taxon>Incirrata</taxon>
        <taxon>Octopodidae</taxon>
        <taxon>Octopus</taxon>
    </lineage>
</organism>
<reference evidence="1" key="1">
    <citation type="submission" date="2023-08" db="EMBL/GenBank/DDBJ databases">
        <authorList>
            <person name="Alioto T."/>
            <person name="Alioto T."/>
            <person name="Gomez Garrido J."/>
        </authorList>
    </citation>
    <scope>NUCLEOTIDE SEQUENCE</scope>
</reference>
<accession>A0AA36AUB7</accession>
<name>A0AA36AUB7_OCTVU</name>
<sequence length="109" mass="12620">MSYTDSMSSSEYSSSEEKLLRAIDNVDKMNFAKVAKSHQKNITLKQDGRFNELSKRIEDQLVVWIEISINQIVMPRIYNRKPGSRSYKSYNQKSLDKAVTDIKAKKITL</sequence>
<dbReference type="EMBL" id="OX597818">
    <property type="protein sequence ID" value="CAI9722448.1"/>
    <property type="molecule type" value="Genomic_DNA"/>
</dbReference>
<evidence type="ECO:0000313" key="2">
    <source>
        <dbReference type="Proteomes" id="UP001162480"/>
    </source>
</evidence>
<proteinExistence type="predicted"/>
<gene>
    <name evidence="1" type="ORF">OCTVUL_1B028078</name>
</gene>
<dbReference type="AlphaFoldDB" id="A0AA36AUB7"/>
<keyword evidence="2" id="KW-1185">Reference proteome</keyword>
<protein>
    <submittedName>
        <fullName evidence="1">Uncharacterized protein</fullName>
    </submittedName>
</protein>
<evidence type="ECO:0000313" key="1">
    <source>
        <dbReference type="EMBL" id="CAI9722448.1"/>
    </source>
</evidence>
<dbReference type="Proteomes" id="UP001162480">
    <property type="component" value="Chromosome 5"/>
</dbReference>